<gene>
    <name evidence="7" type="primary">tpx</name>
    <name evidence="7" type="ORF">NQ491_00100</name>
</gene>
<dbReference type="CDD" id="cd03014">
    <property type="entry name" value="PRX_Atyp2cys"/>
    <property type="match status" value="1"/>
</dbReference>
<dbReference type="RefSeq" id="WP_019245412.1">
    <property type="nucleotide sequence ID" value="NZ_CAPH01000007.1"/>
</dbReference>
<dbReference type="PROSITE" id="PS01265">
    <property type="entry name" value="TPX"/>
    <property type="match status" value="1"/>
</dbReference>
<evidence type="ECO:0000256" key="2">
    <source>
        <dbReference type="ARBA" id="ARBA00022862"/>
    </source>
</evidence>
<evidence type="ECO:0000256" key="5">
    <source>
        <dbReference type="ARBA" id="ARBA00023284"/>
    </source>
</evidence>
<dbReference type="PANTHER" id="PTHR43110:SF1">
    <property type="entry name" value="THIOL PEROXIDASE"/>
    <property type="match status" value="1"/>
</dbReference>
<keyword evidence="5" id="KW-0676">Redox-active center</keyword>
<feature type="domain" description="Thioredoxin" evidence="6">
    <location>
        <begin position="20"/>
        <end position="169"/>
    </location>
</feature>
<keyword evidence="1 7" id="KW-0575">Peroxidase</keyword>
<dbReference type="Proteomes" id="UP001059295">
    <property type="component" value="Chromosome"/>
</dbReference>
<dbReference type="NCBIfam" id="NF001808">
    <property type="entry name" value="PRK00522.1"/>
    <property type="match status" value="1"/>
</dbReference>
<dbReference type="InterPro" id="IPR018219">
    <property type="entry name" value="Tpx_CS"/>
</dbReference>
<dbReference type="PROSITE" id="PS51352">
    <property type="entry name" value="THIOREDOXIN_2"/>
    <property type="match status" value="1"/>
</dbReference>
<keyword evidence="2" id="KW-0049">Antioxidant</keyword>
<accession>A0ABY5UZH4</accession>
<evidence type="ECO:0000256" key="4">
    <source>
        <dbReference type="ARBA" id="ARBA00023157"/>
    </source>
</evidence>
<reference evidence="7" key="1">
    <citation type="journal article" date="2022" name="Cell">
        <title>Design, construction, and in vivo augmentation of a complex gut microbiome.</title>
        <authorList>
            <person name="Cheng A.G."/>
            <person name="Ho P.Y."/>
            <person name="Aranda-Diaz A."/>
            <person name="Jain S."/>
            <person name="Yu F.B."/>
            <person name="Meng X."/>
            <person name="Wang M."/>
            <person name="Iakiviak M."/>
            <person name="Nagashima K."/>
            <person name="Zhao A."/>
            <person name="Murugkar P."/>
            <person name="Patil A."/>
            <person name="Atabakhsh K."/>
            <person name="Weakley A."/>
            <person name="Yan J."/>
            <person name="Brumbaugh A.R."/>
            <person name="Higginbottom S."/>
            <person name="Dimas A."/>
            <person name="Shiver A.L."/>
            <person name="Deutschbauer A."/>
            <person name="Neff N."/>
            <person name="Sonnenburg J.L."/>
            <person name="Huang K.C."/>
            <person name="Fischbach M.A."/>
        </authorList>
    </citation>
    <scope>NUCLEOTIDE SEQUENCE</scope>
    <source>
        <strain evidence="7">AP11</strain>
    </source>
</reference>
<evidence type="ECO:0000256" key="3">
    <source>
        <dbReference type="ARBA" id="ARBA00023002"/>
    </source>
</evidence>
<evidence type="ECO:0000313" key="8">
    <source>
        <dbReference type="Proteomes" id="UP001059295"/>
    </source>
</evidence>
<dbReference type="PANTHER" id="PTHR43110">
    <property type="entry name" value="THIOL PEROXIDASE"/>
    <property type="match status" value="1"/>
</dbReference>
<dbReference type="InterPro" id="IPR002065">
    <property type="entry name" value="TPX"/>
</dbReference>
<keyword evidence="8" id="KW-1185">Reference proteome</keyword>
<organism evidence="7 8">
    <name type="scientific">Alistipes ihumii AP11</name>
    <dbReference type="NCBI Taxonomy" id="1211813"/>
    <lineage>
        <taxon>Bacteria</taxon>
        <taxon>Pseudomonadati</taxon>
        <taxon>Bacteroidota</taxon>
        <taxon>Bacteroidia</taxon>
        <taxon>Bacteroidales</taxon>
        <taxon>Rikenellaceae</taxon>
        <taxon>Alistipes</taxon>
    </lineage>
</organism>
<dbReference type="Pfam" id="PF08534">
    <property type="entry name" value="Redoxin"/>
    <property type="match status" value="1"/>
</dbReference>
<dbReference type="GO" id="GO:0004601">
    <property type="term" value="F:peroxidase activity"/>
    <property type="evidence" value="ECO:0007669"/>
    <property type="project" value="UniProtKB-KW"/>
</dbReference>
<dbReference type="EMBL" id="CP102294">
    <property type="protein sequence ID" value="UWN57218.1"/>
    <property type="molecule type" value="Genomic_DNA"/>
</dbReference>
<evidence type="ECO:0000259" key="6">
    <source>
        <dbReference type="PROSITE" id="PS51352"/>
    </source>
</evidence>
<keyword evidence="3 7" id="KW-0560">Oxidoreductase</keyword>
<protein>
    <submittedName>
        <fullName evidence="7">Thiol peroxidase</fullName>
        <ecNumber evidence="7">1.11.1.-</ecNumber>
    </submittedName>
</protein>
<dbReference type="EC" id="1.11.1.-" evidence="7"/>
<keyword evidence="4" id="KW-1015">Disulfide bond</keyword>
<evidence type="ECO:0000313" key="7">
    <source>
        <dbReference type="EMBL" id="UWN57218.1"/>
    </source>
</evidence>
<dbReference type="InterPro" id="IPR013766">
    <property type="entry name" value="Thioredoxin_domain"/>
</dbReference>
<dbReference type="InterPro" id="IPR036249">
    <property type="entry name" value="Thioredoxin-like_sf"/>
</dbReference>
<dbReference type="GeneID" id="82890088"/>
<proteinExistence type="predicted"/>
<dbReference type="SUPFAM" id="SSF52833">
    <property type="entry name" value="Thioredoxin-like"/>
    <property type="match status" value="1"/>
</dbReference>
<dbReference type="InterPro" id="IPR013740">
    <property type="entry name" value="Redoxin"/>
</dbReference>
<dbReference type="InterPro" id="IPR050455">
    <property type="entry name" value="Tpx_Peroxidase_subfamily"/>
</dbReference>
<sequence>MDNWKITFGGQPVTLVGTHLLPGDRAPRFEVLDGNLQPVASTQFKDKTMIISVFPSVDTSVCALQNIRFNREASRLDKDVVILSLSVDLPFAQKRFCAAEHIDNVRVYSDYRDLDFGMKYGFVIKELRLLGRGVVVVDRKGIVRYIEYVSEIKNEPDYDAALKAVRELK</sequence>
<dbReference type="Gene3D" id="3.40.30.10">
    <property type="entry name" value="Glutaredoxin"/>
    <property type="match status" value="1"/>
</dbReference>
<evidence type="ECO:0000256" key="1">
    <source>
        <dbReference type="ARBA" id="ARBA00022559"/>
    </source>
</evidence>
<name>A0ABY5UZH4_9BACT</name>